<name>A0A4R3UYB1_9BURK</name>
<organism evidence="1 2">
    <name type="scientific">Paracandidimonas soli</name>
    <dbReference type="NCBI Taxonomy" id="1917182"/>
    <lineage>
        <taxon>Bacteria</taxon>
        <taxon>Pseudomonadati</taxon>
        <taxon>Pseudomonadota</taxon>
        <taxon>Betaproteobacteria</taxon>
        <taxon>Burkholderiales</taxon>
        <taxon>Alcaligenaceae</taxon>
        <taxon>Paracandidimonas</taxon>
    </lineage>
</organism>
<evidence type="ECO:0000313" key="1">
    <source>
        <dbReference type="EMBL" id="TCU97316.1"/>
    </source>
</evidence>
<keyword evidence="2" id="KW-1185">Reference proteome</keyword>
<dbReference type="RefSeq" id="WP_132477407.1">
    <property type="nucleotide sequence ID" value="NZ_JBHRVM010000001.1"/>
</dbReference>
<dbReference type="AlphaFoldDB" id="A0A4R3UYB1"/>
<dbReference type="InterPro" id="IPR010064">
    <property type="entry name" value="HK97-gp10_tail"/>
</dbReference>
<evidence type="ECO:0000313" key="2">
    <source>
        <dbReference type="Proteomes" id="UP000294692"/>
    </source>
</evidence>
<comment type="caution">
    <text evidence="1">The sequence shown here is derived from an EMBL/GenBank/DDBJ whole genome shotgun (WGS) entry which is preliminary data.</text>
</comment>
<reference evidence="1 2" key="1">
    <citation type="submission" date="2019-03" db="EMBL/GenBank/DDBJ databases">
        <title>Genomic Encyclopedia of Type Strains, Phase IV (KMG-IV): sequencing the most valuable type-strain genomes for metagenomic binning, comparative biology and taxonomic classification.</title>
        <authorList>
            <person name="Goeker M."/>
        </authorList>
    </citation>
    <scope>NUCLEOTIDE SEQUENCE [LARGE SCALE GENOMIC DNA]</scope>
    <source>
        <strain evidence="1 2">DSM 100048</strain>
    </source>
</reference>
<dbReference type="Proteomes" id="UP000294692">
    <property type="component" value="Unassembled WGS sequence"/>
</dbReference>
<gene>
    <name evidence="1" type="ORF">EV686_106199</name>
</gene>
<dbReference type="EMBL" id="SMBX01000006">
    <property type="protein sequence ID" value="TCU97316.1"/>
    <property type="molecule type" value="Genomic_DNA"/>
</dbReference>
<dbReference type="NCBIfam" id="TIGR01725">
    <property type="entry name" value="phge_HK97_gp10"/>
    <property type="match status" value="1"/>
</dbReference>
<dbReference type="OrthoDB" id="6039076at2"/>
<sequence>MKIIMSVRGLDGVLETLQALPAEVVSKKGGPVKLALAKAARVIRAQAVANLTATISSTQDSESTGLLAKNVIVTRGKEPHGTKGERYLVRVRRKAYDGDKLGRRQKAGKRVTTHKTASLKEYGSSHQPATPWLRPAVQQKGQEAIDVFTADLNKRIDATVRKLAQQNKGK</sequence>
<protein>
    <submittedName>
        <fullName evidence="1">HK97 gp10 family phage protein</fullName>
    </submittedName>
</protein>
<proteinExistence type="predicted"/>
<accession>A0A4R3UYB1</accession>